<accession>A0A0C3D1J4</accession>
<dbReference type="InParanoid" id="A0A0C3D1J4"/>
<feature type="compositionally biased region" description="Polar residues" evidence="1">
    <location>
        <begin position="1"/>
        <end position="34"/>
    </location>
</feature>
<evidence type="ECO:0000259" key="2">
    <source>
        <dbReference type="Pfam" id="PF20149"/>
    </source>
</evidence>
<gene>
    <name evidence="3" type="ORF">SCLCIDRAFT_136332</name>
</gene>
<dbReference type="AlphaFoldDB" id="A0A0C3D1J4"/>
<dbReference type="Pfam" id="PF20149">
    <property type="entry name" value="DUF6532"/>
    <property type="match status" value="1"/>
</dbReference>
<feature type="domain" description="DUF6532" evidence="2">
    <location>
        <begin position="290"/>
        <end position="389"/>
    </location>
</feature>
<feature type="region of interest" description="Disordered" evidence="1">
    <location>
        <begin position="1"/>
        <end position="54"/>
    </location>
</feature>
<evidence type="ECO:0000313" key="3">
    <source>
        <dbReference type="EMBL" id="KIM54695.1"/>
    </source>
</evidence>
<dbReference type="HOGENOM" id="CLU_039083_0_0_1"/>
<dbReference type="EMBL" id="KN822149">
    <property type="protein sequence ID" value="KIM54695.1"/>
    <property type="molecule type" value="Genomic_DNA"/>
</dbReference>
<keyword evidence="4" id="KW-1185">Reference proteome</keyword>
<reference evidence="3 4" key="1">
    <citation type="submission" date="2014-04" db="EMBL/GenBank/DDBJ databases">
        <authorList>
            <consortium name="DOE Joint Genome Institute"/>
            <person name="Kuo A."/>
            <person name="Kohler A."/>
            <person name="Nagy L.G."/>
            <person name="Floudas D."/>
            <person name="Copeland A."/>
            <person name="Barry K.W."/>
            <person name="Cichocki N."/>
            <person name="Veneault-Fourrey C."/>
            <person name="LaButti K."/>
            <person name="Lindquist E.A."/>
            <person name="Lipzen A."/>
            <person name="Lundell T."/>
            <person name="Morin E."/>
            <person name="Murat C."/>
            <person name="Sun H."/>
            <person name="Tunlid A."/>
            <person name="Henrissat B."/>
            <person name="Grigoriev I.V."/>
            <person name="Hibbett D.S."/>
            <person name="Martin F."/>
            <person name="Nordberg H.P."/>
            <person name="Cantor M.N."/>
            <person name="Hua S.X."/>
        </authorList>
    </citation>
    <scope>NUCLEOTIDE SEQUENCE [LARGE SCALE GENOMIC DNA]</scope>
    <source>
        <strain evidence="3 4">Foug A</strain>
    </source>
</reference>
<dbReference type="Proteomes" id="UP000053989">
    <property type="component" value="Unassembled WGS sequence"/>
</dbReference>
<reference evidence="4" key="2">
    <citation type="submission" date="2015-01" db="EMBL/GenBank/DDBJ databases">
        <title>Evolutionary Origins and Diversification of the Mycorrhizal Mutualists.</title>
        <authorList>
            <consortium name="DOE Joint Genome Institute"/>
            <consortium name="Mycorrhizal Genomics Consortium"/>
            <person name="Kohler A."/>
            <person name="Kuo A."/>
            <person name="Nagy L.G."/>
            <person name="Floudas D."/>
            <person name="Copeland A."/>
            <person name="Barry K.W."/>
            <person name="Cichocki N."/>
            <person name="Veneault-Fourrey C."/>
            <person name="LaButti K."/>
            <person name="Lindquist E.A."/>
            <person name="Lipzen A."/>
            <person name="Lundell T."/>
            <person name="Morin E."/>
            <person name="Murat C."/>
            <person name="Riley R."/>
            <person name="Ohm R."/>
            <person name="Sun H."/>
            <person name="Tunlid A."/>
            <person name="Henrissat B."/>
            <person name="Grigoriev I.V."/>
            <person name="Hibbett D.S."/>
            <person name="Martin F."/>
        </authorList>
    </citation>
    <scope>NUCLEOTIDE SEQUENCE [LARGE SCALE GENOMIC DNA]</scope>
    <source>
        <strain evidence="4">Foug A</strain>
    </source>
</reference>
<dbReference type="OrthoDB" id="2662476at2759"/>
<proteinExistence type="predicted"/>
<evidence type="ECO:0000313" key="4">
    <source>
        <dbReference type="Proteomes" id="UP000053989"/>
    </source>
</evidence>
<name>A0A0C3D1J4_9AGAM</name>
<dbReference type="InterPro" id="IPR045341">
    <property type="entry name" value="DUF6532"/>
</dbReference>
<protein>
    <recommendedName>
        <fullName evidence="2">DUF6532 domain-containing protein</fullName>
    </recommendedName>
</protein>
<feature type="compositionally biased region" description="Polar residues" evidence="1">
    <location>
        <begin position="185"/>
        <end position="194"/>
    </location>
</feature>
<feature type="region of interest" description="Disordered" evidence="1">
    <location>
        <begin position="158"/>
        <end position="198"/>
    </location>
</feature>
<evidence type="ECO:0000256" key="1">
    <source>
        <dbReference type="SAM" id="MobiDB-lite"/>
    </source>
</evidence>
<sequence length="412" mass="45414">MLATVENHTSDVPQRNSRVHTHASQSFSGTTVQGQLPVCDDDPPSPPPRPVGLRRTQSFSRLPLATAESHTMFVRNTESGVDPGEDDLIIDEVSPSEDDRFAEAIVRGESESHHCYARGSRWLRCLHGDPKVEDVVAQHRKRNRAPRLPDNAQLLAVRDQQTPQTSRRISHSKVHDLDTSEGPISKTSSSTETVPTPLPATSVASGIVPNSNSDPSHLQFYTPSVRDIIERAKQISHCDIASVNSFPLRADFNRKAPEYMNEAIAERRSRGLPIPDGWWPQYSPDIAKLNLLDRGNFLKHGADAEGHTNNLAHPALSGLIIDFFYTGSNAIASIFPEVFENEVPRAAVALAATAIKVALDEMVVEGKEVTFRRDIYADVYVDILGLMAKCDTAPVHRAKTKACRVEWANIGM</sequence>
<organism evidence="3 4">
    <name type="scientific">Scleroderma citrinum Foug A</name>
    <dbReference type="NCBI Taxonomy" id="1036808"/>
    <lineage>
        <taxon>Eukaryota</taxon>
        <taxon>Fungi</taxon>
        <taxon>Dikarya</taxon>
        <taxon>Basidiomycota</taxon>
        <taxon>Agaricomycotina</taxon>
        <taxon>Agaricomycetes</taxon>
        <taxon>Agaricomycetidae</taxon>
        <taxon>Boletales</taxon>
        <taxon>Sclerodermatineae</taxon>
        <taxon>Sclerodermataceae</taxon>
        <taxon>Scleroderma</taxon>
    </lineage>
</organism>